<reference evidence="1" key="1">
    <citation type="submission" date="2020-06" db="EMBL/GenBank/DDBJ databases">
        <authorList>
            <consortium name="Plant Systems Biology data submission"/>
        </authorList>
    </citation>
    <scope>NUCLEOTIDE SEQUENCE</scope>
    <source>
        <strain evidence="1">D6</strain>
    </source>
</reference>
<organism evidence="1 2">
    <name type="scientific">Seminavis robusta</name>
    <dbReference type="NCBI Taxonomy" id="568900"/>
    <lineage>
        <taxon>Eukaryota</taxon>
        <taxon>Sar</taxon>
        <taxon>Stramenopiles</taxon>
        <taxon>Ochrophyta</taxon>
        <taxon>Bacillariophyta</taxon>
        <taxon>Bacillariophyceae</taxon>
        <taxon>Bacillariophycidae</taxon>
        <taxon>Naviculales</taxon>
        <taxon>Naviculaceae</taxon>
        <taxon>Seminavis</taxon>
    </lineage>
</organism>
<gene>
    <name evidence="1" type="ORF">SEMRO_401_G135261.2</name>
</gene>
<sequence length="124" mass="15065">MWGYGSGDFGTYEGAYNRDQLWKFREHKTKRGYYYIINHARTGCRIAKWGPEFRSTGSYCSEYHDDQLWKLIPKYGKPNVYSFQNYKYPHHWLVKYAHRDHAVGSYIPRRLAYLWRLEERDPKA</sequence>
<dbReference type="InterPro" id="IPR035992">
    <property type="entry name" value="Ricin_B-like_lectins"/>
</dbReference>
<proteinExistence type="predicted"/>
<dbReference type="EMBL" id="CAICTM010000400">
    <property type="protein sequence ID" value="CAB9509697.1"/>
    <property type="molecule type" value="Genomic_DNA"/>
</dbReference>
<comment type="caution">
    <text evidence="1">The sequence shown here is derived from an EMBL/GenBank/DDBJ whole genome shotgun (WGS) entry which is preliminary data.</text>
</comment>
<dbReference type="Proteomes" id="UP001153069">
    <property type="component" value="Unassembled WGS sequence"/>
</dbReference>
<evidence type="ECO:0000313" key="1">
    <source>
        <dbReference type="EMBL" id="CAB9509697.1"/>
    </source>
</evidence>
<dbReference type="SUPFAM" id="SSF50370">
    <property type="entry name" value="Ricin B-like lectins"/>
    <property type="match status" value="1"/>
</dbReference>
<name>A0A9N8HED8_9STRA</name>
<accession>A0A9N8HED8</accession>
<dbReference type="OrthoDB" id="10331074at2759"/>
<dbReference type="AlphaFoldDB" id="A0A9N8HED8"/>
<keyword evidence="2" id="KW-1185">Reference proteome</keyword>
<protein>
    <submittedName>
        <fullName evidence="1">Uncharacterized protein</fullName>
    </submittedName>
</protein>
<dbReference type="Gene3D" id="2.80.10.50">
    <property type="match status" value="1"/>
</dbReference>
<evidence type="ECO:0000313" key="2">
    <source>
        <dbReference type="Proteomes" id="UP001153069"/>
    </source>
</evidence>